<proteinExistence type="predicted"/>
<evidence type="ECO:0000313" key="2">
    <source>
        <dbReference type="Proteomes" id="UP001152759"/>
    </source>
</evidence>
<dbReference type="EMBL" id="OU963869">
    <property type="protein sequence ID" value="CAH0395111.1"/>
    <property type="molecule type" value="Genomic_DNA"/>
</dbReference>
<organism evidence="1 2">
    <name type="scientific">Bemisia tabaci</name>
    <name type="common">Sweetpotato whitefly</name>
    <name type="synonym">Aleurodes tabaci</name>
    <dbReference type="NCBI Taxonomy" id="7038"/>
    <lineage>
        <taxon>Eukaryota</taxon>
        <taxon>Metazoa</taxon>
        <taxon>Ecdysozoa</taxon>
        <taxon>Arthropoda</taxon>
        <taxon>Hexapoda</taxon>
        <taxon>Insecta</taxon>
        <taxon>Pterygota</taxon>
        <taxon>Neoptera</taxon>
        <taxon>Paraneoptera</taxon>
        <taxon>Hemiptera</taxon>
        <taxon>Sternorrhyncha</taxon>
        <taxon>Aleyrodoidea</taxon>
        <taxon>Aleyrodidae</taxon>
        <taxon>Aleyrodinae</taxon>
        <taxon>Bemisia</taxon>
    </lineage>
</organism>
<evidence type="ECO:0000313" key="1">
    <source>
        <dbReference type="EMBL" id="CAH0395111.1"/>
    </source>
</evidence>
<name>A0A9P0F7C9_BEMTA</name>
<protein>
    <submittedName>
        <fullName evidence="1">Uncharacterized protein</fullName>
    </submittedName>
</protein>
<reference evidence="1" key="1">
    <citation type="submission" date="2021-12" db="EMBL/GenBank/DDBJ databases">
        <authorList>
            <person name="King R."/>
        </authorList>
    </citation>
    <scope>NUCLEOTIDE SEQUENCE</scope>
</reference>
<accession>A0A9P0F7C9</accession>
<sequence>MTTLSSEEKEKGKGDEATMRTVEESIQALGSKTRCWDNLLDELEVDGWGRAYKIIRSKFKSPKSNDNELLCEAELRTVVSELFPLHTIISKQQTTVDEEIIPFTQDEVKTISAKMEGLLQIHVLYMKRWDEGM</sequence>
<dbReference type="Proteomes" id="UP001152759">
    <property type="component" value="Chromosome 8"/>
</dbReference>
<gene>
    <name evidence="1" type="ORF">BEMITA_LOCUS13339</name>
</gene>
<keyword evidence="2" id="KW-1185">Reference proteome</keyword>
<dbReference type="AlphaFoldDB" id="A0A9P0F7C9"/>